<dbReference type="OrthoDB" id="6151876at2759"/>
<sequence>MLKDVIGSYSECKDLLCSYFMKTIMFWISEELSKCEWKTSNLISCFLRCVGRLIYCVEYSVCWHYFVPENNLFENKIRGRAREILLEKLFFLHSYGWRCILFSDQVSNFHDVMWNLKFKPHTAVSNAVEKILNSRALRHLDYSFASTDLKGMNMLHRGMNQILSCPQSPMKYMYAYYISKGCFLRAQFMLPYYTSDTNKYKYKKYKSCLSTLLQNIYHDAVSGWLMLASYFYKTKQYSKALQITMYSISKCSHEKLYPCMHILDIHHELLKLKSLEKKEDTVYLWKKLLVDDISFARHSQLIPDELPMNEDNPPRFIPSVAYAFFLRFLCHYHQNNVRQCQDVLNDLQYIIAEHYLIAVKPFNFVPVALQLLYDLQSARQTFLQSLD</sequence>
<reference evidence="2" key="1">
    <citation type="submission" date="2018-11" db="EMBL/GenBank/DDBJ databases">
        <authorList>
            <person name="Alioto T."/>
            <person name="Alioto T."/>
        </authorList>
    </citation>
    <scope>NUCLEOTIDE SEQUENCE</scope>
</reference>
<gene>
    <name evidence="2" type="ORF">MGAL_10B053693</name>
</gene>
<protein>
    <recommendedName>
        <fullName evidence="1">Mab-21-like HhH/H2TH-like domain-containing protein</fullName>
    </recommendedName>
</protein>
<evidence type="ECO:0000313" key="2">
    <source>
        <dbReference type="EMBL" id="VDH96213.1"/>
    </source>
</evidence>
<keyword evidence="3" id="KW-1185">Reference proteome</keyword>
<evidence type="ECO:0000313" key="3">
    <source>
        <dbReference type="Proteomes" id="UP000596742"/>
    </source>
</evidence>
<dbReference type="AlphaFoldDB" id="A0A8B6BVS9"/>
<dbReference type="InterPro" id="IPR046906">
    <property type="entry name" value="Mab-21_HhH/H2TH-like"/>
</dbReference>
<dbReference type="Proteomes" id="UP000596742">
    <property type="component" value="Unassembled WGS sequence"/>
</dbReference>
<name>A0A8B6BVS9_MYTGA</name>
<accession>A0A8B6BVS9</accession>
<dbReference type="PANTHER" id="PTHR10656:SF69">
    <property type="entry name" value="MAB-21-LIKE HHH_H2TH-LIKE DOMAIN-CONTAINING PROTEIN"/>
    <property type="match status" value="1"/>
</dbReference>
<feature type="domain" description="Mab-21-like HhH/H2TH-like" evidence="1">
    <location>
        <begin position="14"/>
        <end position="80"/>
    </location>
</feature>
<comment type="caution">
    <text evidence="2">The sequence shown here is derived from an EMBL/GenBank/DDBJ whole genome shotgun (WGS) entry which is preliminary data.</text>
</comment>
<organism evidence="2 3">
    <name type="scientific">Mytilus galloprovincialis</name>
    <name type="common">Mediterranean mussel</name>
    <dbReference type="NCBI Taxonomy" id="29158"/>
    <lineage>
        <taxon>Eukaryota</taxon>
        <taxon>Metazoa</taxon>
        <taxon>Spiralia</taxon>
        <taxon>Lophotrochozoa</taxon>
        <taxon>Mollusca</taxon>
        <taxon>Bivalvia</taxon>
        <taxon>Autobranchia</taxon>
        <taxon>Pteriomorphia</taxon>
        <taxon>Mytilida</taxon>
        <taxon>Mytiloidea</taxon>
        <taxon>Mytilidae</taxon>
        <taxon>Mytilinae</taxon>
        <taxon>Mytilus</taxon>
    </lineage>
</organism>
<proteinExistence type="predicted"/>
<evidence type="ECO:0000259" key="1">
    <source>
        <dbReference type="Pfam" id="PF20266"/>
    </source>
</evidence>
<dbReference type="EMBL" id="UYJE01000765">
    <property type="protein sequence ID" value="VDH96213.1"/>
    <property type="molecule type" value="Genomic_DNA"/>
</dbReference>
<dbReference type="PANTHER" id="PTHR10656">
    <property type="entry name" value="CELL FATE DETERMINING PROTEIN MAB21-RELATED"/>
    <property type="match status" value="1"/>
</dbReference>
<dbReference type="Gene3D" id="1.10.1410.40">
    <property type="match status" value="1"/>
</dbReference>
<dbReference type="Pfam" id="PF20266">
    <property type="entry name" value="Mab-21_C"/>
    <property type="match status" value="1"/>
</dbReference>